<keyword evidence="1" id="KW-1133">Transmembrane helix</keyword>
<keyword evidence="1" id="KW-0472">Membrane</keyword>
<feature type="transmembrane region" description="Helical" evidence="1">
    <location>
        <begin position="317"/>
        <end position="338"/>
    </location>
</feature>
<dbReference type="EMBL" id="FOHQ01000008">
    <property type="protein sequence ID" value="SET08703.1"/>
    <property type="molecule type" value="Genomic_DNA"/>
</dbReference>
<accession>A0A1I0BPA0</accession>
<dbReference type="STRING" id="1353158.SAMN04488587_2261"/>
<sequence>MERMRKKILVLFGVFLLFVATSNVNAEIIPPNIDELLDDYYDVSGEPQLSGSVMGNLEFESGETSRIFVRLINNGQTGTFETENKPVGPNESVDASTELDLEYDITTAVNIHGALKNEDEAPVRVFSDPQQVEYLRSGEIAQPMEFDIEIFKNAPSGTYELRLNLTYQYQSDVKVDGYPNQRIDYWYVMKNQTLPIHIEVKPKADFIVESVKSQLIPDEECLFYVTYRNVGDVVAEDAVARIIVSDPFSTTDDQAFLGTLEPGDSYQAQYSIEVDSDALPKTYGIETEVEYKDGRGDTRISDVMKVSATVEETDESMISVGYLLAIIIAGVAGVYLHVKRGKESNS</sequence>
<keyword evidence="3" id="KW-1185">Reference proteome</keyword>
<dbReference type="OrthoDB" id="56770at2157"/>
<dbReference type="AlphaFoldDB" id="A0A1I0BPA0"/>
<dbReference type="PANTHER" id="PTHR35902:SF3">
    <property type="entry name" value="NPCBM-ASSOCIATED, NEW3 DOMAIN OF ALPHA-GALACTOSIDASE"/>
    <property type="match status" value="1"/>
</dbReference>
<gene>
    <name evidence="2" type="ORF">SAMN04488587_2261</name>
</gene>
<dbReference type="RefSeq" id="WP_091690703.1">
    <property type="nucleotide sequence ID" value="NZ_CAAGSJ010000002.1"/>
</dbReference>
<evidence type="ECO:0000256" key="1">
    <source>
        <dbReference type="SAM" id="Phobius"/>
    </source>
</evidence>
<reference evidence="3" key="1">
    <citation type="submission" date="2016-10" db="EMBL/GenBank/DDBJ databases">
        <authorList>
            <person name="Varghese N."/>
            <person name="Submissions S."/>
        </authorList>
    </citation>
    <scope>NUCLEOTIDE SEQUENCE [LARGE SCALE GENOMIC DNA]</scope>
    <source>
        <strain evidence="3">SLH 33</strain>
    </source>
</reference>
<keyword evidence="1" id="KW-0812">Transmembrane</keyword>
<proteinExistence type="predicted"/>
<dbReference type="Gene3D" id="2.60.40.10">
    <property type="entry name" value="Immunoglobulins"/>
    <property type="match status" value="1"/>
</dbReference>
<dbReference type="Proteomes" id="UP000243338">
    <property type="component" value="Unassembled WGS sequence"/>
</dbReference>
<organism evidence="2 3">
    <name type="scientific">Methanococcoides vulcani</name>
    <dbReference type="NCBI Taxonomy" id="1353158"/>
    <lineage>
        <taxon>Archaea</taxon>
        <taxon>Methanobacteriati</taxon>
        <taxon>Methanobacteriota</taxon>
        <taxon>Stenosarchaea group</taxon>
        <taxon>Methanomicrobia</taxon>
        <taxon>Methanosarcinales</taxon>
        <taxon>Methanosarcinaceae</taxon>
        <taxon>Methanococcoides</taxon>
    </lineage>
</organism>
<dbReference type="PANTHER" id="PTHR35902">
    <property type="entry name" value="S-LAYER DOMAIN-LIKE PROTEIN-RELATED"/>
    <property type="match status" value="1"/>
</dbReference>
<evidence type="ECO:0000313" key="3">
    <source>
        <dbReference type="Proteomes" id="UP000243338"/>
    </source>
</evidence>
<protein>
    <submittedName>
        <fullName evidence="2">Uncharacterized protein</fullName>
    </submittedName>
</protein>
<evidence type="ECO:0000313" key="2">
    <source>
        <dbReference type="EMBL" id="SET08703.1"/>
    </source>
</evidence>
<name>A0A1I0BPA0_9EURY</name>
<dbReference type="InterPro" id="IPR013783">
    <property type="entry name" value="Ig-like_fold"/>
</dbReference>